<comment type="caution">
    <text evidence="1">The sequence shown here is derived from an EMBL/GenBank/DDBJ whole genome shotgun (WGS) entry which is preliminary data.</text>
</comment>
<dbReference type="EMBL" id="MAXA01000233">
    <property type="protein sequence ID" value="OHV24886.1"/>
    <property type="molecule type" value="Genomic_DNA"/>
</dbReference>
<dbReference type="AlphaFoldDB" id="A0A1S1PU81"/>
<organism evidence="1 2">
    <name type="scientific">Parafrankia soli</name>
    <dbReference type="NCBI Taxonomy" id="2599596"/>
    <lineage>
        <taxon>Bacteria</taxon>
        <taxon>Bacillati</taxon>
        <taxon>Actinomycetota</taxon>
        <taxon>Actinomycetes</taxon>
        <taxon>Frankiales</taxon>
        <taxon>Frankiaceae</taxon>
        <taxon>Parafrankia</taxon>
    </lineage>
</organism>
<gene>
    <name evidence="1" type="ORF">BBK14_22860</name>
</gene>
<sequence length="165" mass="18055">MHRVQRTVASEVSPQTGVVYGHFYIQDKGVSWFHDSSQPEPGPPEDDDLVRTALDWISIVSAAGDHVAGAQLEAWDWEPQRQDDWEVSADFEFTCTTGNVALVAVMMGPSTEELIIGAPGTYRGRVYSRGAGGCRGGPYLPRWCEATSNTHLATCSPLRFGLRQG</sequence>
<evidence type="ECO:0000313" key="2">
    <source>
        <dbReference type="Proteomes" id="UP000179769"/>
    </source>
</evidence>
<dbReference type="Proteomes" id="UP000179769">
    <property type="component" value="Unassembled WGS sequence"/>
</dbReference>
<proteinExistence type="predicted"/>
<accession>A0A1S1PU81</accession>
<reference evidence="2" key="1">
    <citation type="submission" date="2016-07" db="EMBL/GenBank/DDBJ databases">
        <title>Frankia sp. NRRL B-16219 Genome sequencing.</title>
        <authorList>
            <person name="Ghodhbane-Gtari F."/>
            <person name="Swanson E."/>
            <person name="Gueddou A."/>
            <person name="Louati M."/>
            <person name="Nouioui I."/>
            <person name="Hezbri K."/>
            <person name="Abebe-Akele F."/>
            <person name="Simpson S."/>
            <person name="Morris K."/>
            <person name="Thomas K."/>
            <person name="Gtari M."/>
            <person name="Tisa L.S."/>
        </authorList>
    </citation>
    <scope>NUCLEOTIDE SEQUENCE [LARGE SCALE GENOMIC DNA]</scope>
    <source>
        <strain evidence="2">NRRL B-16219</strain>
    </source>
</reference>
<keyword evidence="2" id="KW-1185">Reference proteome</keyword>
<protein>
    <submittedName>
        <fullName evidence="1">Uncharacterized protein</fullName>
    </submittedName>
</protein>
<name>A0A1S1PU81_9ACTN</name>
<evidence type="ECO:0000313" key="1">
    <source>
        <dbReference type="EMBL" id="OHV24886.1"/>
    </source>
</evidence>